<dbReference type="GO" id="GO:0005886">
    <property type="term" value="C:plasma membrane"/>
    <property type="evidence" value="ECO:0007669"/>
    <property type="project" value="TreeGrafter"/>
</dbReference>
<protein>
    <recommendedName>
        <fullName evidence="10">GPR1/FUN34/yaaH family</fullName>
    </recommendedName>
</protein>
<feature type="transmembrane region" description="Helical" evidence="7">
    <location>
        <begin position="175"/>
        <end position="198"/>
    </location>
</feature>
<feature type="transmembrane region" description="Helical" evidence="7">
    <location>
        <begin position="269"/>
        <end position="286"/>
    </location>
</feature>
<dbReference type="InterPro" id="IPR000791">
    <property type="entry name" value="Gpr1/Fun34/SatP-like"/>
</dbReference>
<dbReference type="NCBIfam" id="NF038013">
    <property type="entry name" value="AceTr_1"/>
    <property type="match status" value="1"/>
</dbReference>
<feature type="compositionally biased region" description="Polar residues" evidence="6">
    <location>
        <begin position="121"/>
        <end position="137"/>
    </location>
</feature>
<comment type="similarity">
    <text evidence="2">Belongs to the acetate uptake transporter (AceTr) (TC 2.A.96) family.</text>
</comment>
<evidence type="ECO:0000313" key="9">
    <source>
        <dbReference type="Proteomes" id="UP000038009"/>
    </source>
</evidence>
<evidence type="ECO:0008006" key="10">
    <source>
        <dbReference type="Google" id="ProtNLM"/>
    </source>
</evidence>
<evidence type="ECO:0000256" key="1">
    <source>
        <dbReference type="ARBA" id="ARBA00004141"/>
    </source>
</evidence>
<reference evidence="8 9" key="1">
    <citation type="journal article" date="2015" name="PLoS Pathog.">
        <title>Leptomonas seymouri: Adaptations to the Dixenous Life Cycle Analyzed by Genome Sequencing, Transcriptome Profiling and Co-infection with Leishmania donovani.</title>
        <authorList>
            <person name="Kraeva N."/>
            <person name="Butenko A."/>
            <person name="Hlavacova J."/>
            <person name="Kostygov A."/>
            <person name="Myskova J."/>
            <person name="Grybchuk D."/>
            <person name="Lestinova T."/>
            <person name="Votypka J."/>
            <person name="Volf P."/>
            <person name="Opperdoes F."/>
            <person name="Flegontov P."/>
            <person name="Lukes J."/>
            <person name="Yurchenko V."/>
        </authorList>
    </citation>
    <scope>NUCLEOTIDE SEQUENCE [LARGE SCALE GENOMIC DNA]</scope>
    <source>
        <strain evidence="8 9">ATCC 30220</strain>
    </source>
</reference>
<feature type="transmembrane region" description="Helical" evidence="7">
    <location>
        <begin position="298"/>
        <end position="315"/>
    </location>
</feature>
<gene>
    <name evidence="8" type="ORF">ABL78_7763</name>
</gene>
<dbReference type="GO" id="GO:0071422">
    <property type="term" value="P:succinate transmembrane transport"/>
    <property type="evidence" value="ECO:0007669"/>
    <property type="project" value="TreeGrafter"/>
</dbReference>
<feature type="transmembrane region" description="Helical" evidence="7">
    <location>
        <begin position="204"/>
        <end position="223"/>
    </location>
</feature>
<comment type="subcellular location">
    <subcellularLocation>
        <location evidence="1">Membrane</location>
        <topology evidence="1">Multi-pass membrane protein</topology>
    </subcellularLocation>
</comment>
<keyword evidence="5 7" id="KW-0472">Membrane</keyword>
<dbReference type="VEuPathDB" id="TriTrypDB:Lsey_0414_0030"/>
<evidence type="ECO:0000256" key="5">
    <source>
        <dbReference type="ARBA" id="ARBA00023136"/>
    </source>
</evidence>
<feature type="compositionally biased region" description="Basic and acidic residues" evidence="6">
    <location>
        <begin position="34"/>
        <end position="50"/>
    </location>
</feature>
<evidence type="ECO:0000256" key="7">
    <source>
        <dbReference type="SAM" id="Phobius"/>
    </source>
</evidence>
<accession>A0A0N1I1I5</accession>
<feature type="compositionally biased region" description="Basic and acidic residues" evidence="6">
    <location>
        <begin position="68"/>
        <end position="78"/>
    </location>
</feature>
<evidence type="ECO:0000313" key="8">
    <source>
        <dbReference type="EMBL" id="KPI83214.1"/>
    </source>
</evidence>
<dbReference type="OrthoDB" id="3648309at2759"/>
<dbReference type="EMBL" id="LJSK01000414">
    <property type="protein sequence ID" value="KPI83214.1"/>
    <property type="molecule type" value="Genomic_DNA"/>
</dbReference>
<comment type="caution">
    <text evidence="8">The sequence shown here is derived from an EMBL/GenBank/DDBJ whole genome shotgun (WGS) entry which is preliminary data.</text>
</comment>
<sequence length="395" mass="42697">MRAVKDTTVGTPNTPHAGEEAFPTHGTHSRHPLAHRDAFPSANESHEPAADPHAPGKNKSSATPVPPDSHEAQQRRMSDQQAAAIGKTIIRALSGEDILENFLKKYPRPTPGSGAGVGPIKSTTHGAGCKSRSQAPDYQSKRAEKLREKRRRLRELQEWEFQKSTTPPRRANPSVIGLLSCGMTYILLGLHYTGYFALDTVVPAMAICLGGGVQMIAGMLSWVQGSTFAYVSFATCSGFFTGLVCVWMLPNQSFMSDQIVQQSTEYFTGVFFCIWGVFFTFSFISAMRMNLCILLKELTMALSQLCLAGGMMAGNDTAIHAGGYFGIISGAAALYLCFACLLNEVWDSVLLPVFPITDVLEGAPLFSKKTEEAVAEAESKEETTSAADLRVSPAA</sequence>
<dbReference type="GO" id="GO:0015360">
    <property type="term" value="F:acetate:proton symporter activity"/>
    <property type="evidence" value="ECO:0007669"/>
    <property type="project" value="TreeGrafter"/>
</dbReference>
<keyword evidence="3 7" id="KW-0812">Transmembrane</keyword>
<keyword evidence="9" id="KW-1185">Reference proteome</keyword>
<dbReference type="InterPro" id="IPR047623">
    <property type="entry name" value="SatP"/>
</dbReference>
<evidence type="ECO:0000256" key="2">
    <source>
        <dbReference type="ARBA" id="ARBA00005587"/>
    </source>
</evidence>
<feature type="region of interest" description="Disordered" evidence="6">
    <location>
        <begin position="1"/>
        <end position="82"/>
    </location>
</feature>
<dbReference type="PANTHER" id="PTHR30178:SF3">
    <property type="entry name" value="SUCCINATE-ACETATE_PROTON SYMPORTER SATP"/>
    <property type="match status" value="1"/>
</dbReference>
<evidence type="ECO:0000256" key="3">
    <source>
        <dbReference type="ARBA" id="ARBA00022692"/>
    </source>
</evidence>
<dbReference type="Pfam" id="PF01184">
    <property type="entry name" value="Gpr1_Fun34_YaaH"/>
    <property type="match status" value="1"/>
</dbReference>
<dbReference type="OMA" id="TFAYVSF"/>
<name>A0A0N1I1I5_LEPSE</name>
<evidence type="ECO:0000256" key="4">
    <source>
        <dbReference type="ARBA" id="ARBA00022989"/>
    </source>
</evidence>
<proteinExistence type="inferred from homology"/>
<feature type="transmembrane region" description="Helical" evidence="7">
    <location>
        <begin position="230"/>
        <end position="249"/>
    </location>
</feature>
<organism evidence="8 9">
    <name type="scientific">Leptomonas seymouri</name>
    <dbReference type="NCBI Taxonomy" id="5684"/>
    <lineage>
        <taxon>Eukaryota</taxon>
        <taxon>Discoba</taxon>
        <taxon>Euglenozoa</taxon>
        <taxon>Kinetoplastea</taxon>
        <taxon>Metakinetoplastina</taxon>
        <taxon>Trypanosomatida</taxon>
        <taxon>Trypanosomatidae</taxon>
        <taxon>Leishmaniinae</taxon>
        <taxon>Leptomonas</taxon>
    </lineage>
</organism>
<feature type="region of interest" description="Disordered" evidence="6">
    <location>
        <begin position="109"/>
        <end position="141"/>
    </location>
</feature>
<dbReference type="PANTHER" id="PTHR30178">
    <property type="entry name" value="INNER MEMBRANE PROTEIN YAAH"/>
    <property type="match status" value="1"/>
</dbReference>
<feature type="transmembrane region" description="Helical" evidence="7">
    <location>
        <begin position="321"/>
        <end position="342"/>
    </location>
</feature>
<keyword evidence="4 7" id="KW-1133">Transmembrane helix</keyword>
<dbReference type="AlphaFoldDB" id="A0A0N1I1I5"/>
<evidence type="ECO:0000256" key="6">
    <source>
        <dbReference type="SAM" id="MobiDB-lite"/>
    </source>
</evidence>
<dbReference type="Proteomes" id="UP000038009">
    <property type="component" value="Unassembled WGS sequence"/>
</dbReference>